<evidence type="ECO:0000313" key="1">
    <source>
        <dbReference type="EMBL" id="QTA83231.1"/>
    </source>
</evidence>
<gene>
    <name evidence="1" type="ORF">dnl_56260</name>
</gene>
<dbReference type="Proteomes" id="UP000663720">
    <property type="component" value="Chromosome"/>
</dbReference>
<keyword evidence="2" id="KW-1185">Reference proteome</keyword>
<sequence>MKLRRQFDTRIEPHVFDEKDFGGFHPLACEILKTGYAVF</sequence>
<evidence type="ECO:0000313" key="2">
    <source>
        <dbReference type="Proteomes" id="UP000663720"/>
    </source>
</evidence>
<name>A0A975GJ49_9BACT</name>
<dbReference type="AlphaFoldDB" id="A0A975GJ49"/>
<dbReference type="KEGG" id="dli:dnl_56260"/>
<proteinExistence type="predicted"/>
<dbReference type="EMBL" id="CP061799">
    <property type="protein sequence ID" value="QTA83231.1"/>
    <property type="molecule type" value="Genomic_DNA"/>
</dbReference>
<organism evidence="1 2">
    <name type="scientific">Desulfonema limicola</name>
    <dbReference type="NCBI Taxonomy" id="45656"/>
    <lineage>
        <taxon>Bacteria</taxon>
        <taxon>Pseudomonadati</taxon>
        <taxon>Thermodesulfobacteriota</taxon>
        <taxon>Desulfobacteria</taxon>
        <taxon>Desulfobacterales</taxon>
        <taxon>Desulfococcaceae</taxon>
        <taxon>Desulfonema</taxon>
    </lineage>
</organism>
<reference evidence="1" key="1">
    <citation type="journal article" date="2021" name="Microb. Physiol.">
        <title>Proteogenomic Insights into the Physiology of Marine, Sulfate-Reducing, Filamentous Desulfonema limicola and Desulfonema magnum.</title>
        <authorList>
            <person name="Schnaars V."/>
            <person name="Wohlbrand L."/>
            <person name="Scheve S."/>
            <person name="Hinrichs C."/>
            <person name="Reinhardt R."/>
            <person name="Rabus R."/>
        </authorList>
    </citation>
    <scope>NUCLEOTIDE SEQUENCE</scope>
    <source>
        <strain evidence="1">5ac10</strain>
    </source>
</reference>
<protein>
    <submittedName>
        <fullName evidence="1">Uncharacterized protein</fullName>
    </submittedName>
</protein>
<accession>A0A975GJ49</accession>